<keyword evidence="5" id="KW-0446">Lipid-binding</keyword>
<sequence length="223" mass="25067">MEENGFDLDKIRDDILEAMLPNVIFDGWSNQSLRDAIAMTGHDAGMAQLAFPGGIPQIVEHFSGWADRRMLEELDRHDLAAMKVRDRITLAVRARLEILEPHEEAVRRALTFLALPQNTALGGRIVYRTVDAMWYAAGDTSTDHNYYTKRALLAAVLTSTTLYWLNDQSDGKADTWAFLDRRIADVMRVGRTTGRVSGIGSVLANLPSPFRFARNVRRRASGY</sequence>
<evidence type="ECO:0000256" key="1">
    <source>
        <dbReference type="ARBA" id="ARBA00004749"/>
    </source>
</evidence>
<gene>
    <name evidence="8" type="ORF">IGS68_20410</name>
</gene>
<dbReference type="Pfam" id="PF08511">
    <property type="entry name" value="COQ9"/>
    <property type="match status" value="1"/>
</dbReference>
<reference evidence="8" key="1">
    <citation type="submission" date="2021-02" db="EMBL/GenBank/DDBJ databases">
        <title>Skermanella TT6 skin isolate.</title>
        <authorList>
            <person name="Lee K."/>
            <person name="Ganzorig M."/>
        </authorList>
    </citation>
    <scope>NUCLEOTIDE SEQUENCE</scope>
    <source>
        <strain evidence="8">TT6</strain>
    </source>
</reference>
<protein>
    <submittedName>
        <fullName evidence="8">COQ9 family protein</fullName>
    </submittedName>
</protein>
<dbReference type="EMBL" id="CP067420">
    <property type="protein sequence ID" value="QQP92542.1"/>
    <property type="molecule type" value="Genomic_DNA"/>
</dbReference>
<dbReference type="InterPro" id="IPR012762">
    <property type="entry name" value="Ubiq_biosynth_COQ9"/>
</dbReference>
<evidence type="ECO:0000256" key="4">
    <source>
        <dbReference type="ARBA" id="ARBA00022946"/>
    </source>
</evidence>
<evidence type="ECO:0000259" key="7">
    <source>
        <dbReference type="Pfam" id="PF08511"/>
    </source>
</evidence>
<name>A0ABX7BDS4_9PROT</name>
<evidence type="ECO:0000256" key="2">
    <source>
        <dbReference type="ARBA" id="ARBA00010766"/>
    </source>
</evidence>
<dbReference type="InterPro" id="IPR013718">
    <property type="entry name" value="COQ9_C"/>
</dbReference>
<organism evidence="8 9">
    <name type="scientific">Skermanella cutis</name>
    <dbReference type="NCBI Taxonomy" id="2775420"/>
    <lineage>
        <taxon>Bacteria</taxon>
        <taxon>Pseudomonadati</taxon>
        <taxon>Pseudomonadota</taxon>
        <taxon>Alphaproteobacteria</taxon>
        <taxon>Rhodospirillales</taxon>
        <taxon>Azospirillaceae</taxon>
        <taxon>Skermanella</taxon>
    </lineage>
</organism>
<comment type="pathway">
    <text evidence="1">Cofactor biosynthesis; ubiquinone biosynthesis.</text>
</comment>
<evidence type="ECO:0000256" key="5">
    <source>
        <dbReference type="ARBA" id="ARBA00023121"/>
    </source>
</evidence>
<comment type="similarity">
    <text evidence="2">Belongs to the COQ9 family.</text>
</comment>
<evidence type="ECO:0000256" key="3">
    <source>
        <dbReference type="ARBA" id="ARBA00022688"/>
    </source>
</evidence>
<evidence type="ECO:0000256" key="6">
    <source>
        <dbReference type="ARBA" id="ARBA00058104"/>
    </source>
</evidence>
<evidence type="ECO:0000313" key="8">
    <source>
        <dbReference type="EMBL" id="QQP92542.1"/>
    </source>
</evidence>
<keyword evidence="3" id="KW-0831">Ubiquinone biosynthesis</keyword>
<accession>A0ABX7BDS4</accession>
<dbReference type="Gene3D" id="1.10.357.10">
    <property type="entry name" value="Tetracycline Repressor, domain 2"/>
    <property type="match status" value="1"/>
</dbReference>
<keyword evidence="9" id="KW-1185">Reference proteome</keyword>
<dbReference type="PANTHER" id="PTHR21427">
    <property type="entry name" value="UBIQUINONE BIOSYNTHESIS PROTEIN COQ9, MITOCHONDRIAL"/>
    <property type="match status" value="1"/>
</dbReference>
<dbReference type="Proteomes" id="UP000595197">
    <property type="component" value="Chromosome"/>
</dbReference>
<proteinExistence type="inferred from homology"/>
<feature type="domain" description="COQ9 C-terminal" evidence="7">
    <location>
        <begin position="124"/>
        <end position="190"/>
    </location>
</feature>
<dbReference type="NCBIfam" id="TIGR02396">
    <property type="entry name" value="diverge_rpsU"/>
    <property type="match status" value="1"/>
</dbReference>
<evidence type="ECO:0000313" key="9">
    <source>
        <dbReference type="Proteomes" id="UP000595197"/>
    </source>
</evidence>
<comment type="function">
    <text evidence="6">Membrane-associated protein that warps the membrane surface to access and bind aromatic isoprenes with high specificity, including ubiquinone (CoQ) isoprene intermediates and presents them directly to COQ7, therefore facilitating the COQ7-mediated hydroxylase step. Participates in the biosynthesis of coenzyme Q, also named ubiquinone, an essential lipid-soluble electron transporter for aerobic cellular respiration.</text>
</comment>
<dbReference type="PANTHER" id="PTHR21427:SF19">
    <property type="entry name" value="UBIQUINONE BIOSYNTHESIS PROTEIN COQ9, MITOCHONDRIAL"/>
    <property type="match status" value="1"/>
</dbReference>
<keyword evidence="4" id="KW-0809">Transit peptide</keyword>